<gene>
    <name evidence="4" type="ORF">RW1_058_00410</name>
</gene>
<dbReference type="Pfam" id="PF24837">
    <property type="entry name" value="AMIN-like"/>
    <property type="match status" value="1"/>
</dbReference>
<keyword evidence="5" id="KW-1185">Reference proteome</keyword>
<keyword evidence="2" id="KW-0732">Signal</keyword>
<reference evidence="4 5" key="1">
    <citation type="submission" date="2014-02" db="EMBL/GenBank/DDBJ databases">
        <title>Whole genome shotgun sequence of Rhodococcus wratislaviensis NBRC 100605.</title>
        <authorList>
            <person name="Hosoyama A."/>
            <person name="Tsuchikane K."/>
            <person name="Yoshida I."/>
            <person name="Ohji S."/>
            <person name="Ichikawa N."/>
            <person name="Yamazoe A."/>
            <person name="Fujita N."/>
        </authorList>
    </citation>
    <scope>NUCLEOTIDE SEQUENCE [LARGE SCALE GENOMIC DNA]</scope>
    <source>
        <strain evidence="4 5">NBRC 100605</strain>
    </source>
</reference>
<comment type="caution">
    <text evidence="4">The sequence shown here is derived from an EMBL/GenBank/DDBJ whole genome shotgun (WGS) entry which is preliminary data.</text>
</comment>
<dbReference type="PROSITE" id="PS51257">
    <property type="entry name" value="PROKAR_LIPOPROTEIN"/>
    <property type="match status" value="1"/>
</dbReference>
<dbReference type="RefSeq" id="WP_255221693.1">
    <property type="nucleotide sequence ID" value="NZ_BAWF01000058.1"/>
</dbReference>
<dbReference type="InterPro" id="IPR056303">
    <property type="entry name" value="AMIN-like"/>
</dbReference>
<dbReference type="Proteomes" id="UP000019491">
    <property type="component" value="Unassembled WGS sequence"/>
</dbReference>
<feature type="region of interest" description="Disordered" evidence="1">
    <location>
        <begin position="28"/>
        <end position="91"/>
    </location>
</feature>
<proteinExistence type="predicted"/>
<feature type="signal peptide" evidence="2">
    <location>
        <begin position="1"/>
        <end position="21"/>
    </location>
</feature>
<name>X0QAU7_RHOWR</name>
<protein>
    <recommendedName>
        <fullName evidence="3">AMIN-like domain-containing protein</fullName>
    </recommendedName>
</protein>
<sequence length="232" mass="24384">MRGDTRTLIPFVAMVTCIALAAGCQSTSEQTGSVDGTTIPWATVPAAQSGGGAAPHPPDPPPPTDPNVGPGSPGPPTPTTPGPTISGIPFFPHTALVTPPVPGVTASGVHVERHDGFDRIVYDFGGTYAPGWRAEYVAEATQRGRETATRINGRSILQIYFFDTDSSAESGIAAYNGPNPLSDPAAYSVVEVHLTPNYERGTQSFVGLRTDYPQFQVTTLTEPTRIAVDIHD</sequence>
<evidence type="ECO:0000313" key="4">
    <source>
        <dbReference type="EMBL" id="GAF48727.1"/>
    </source>
</evidence>
<dbReference type="AlphaFoldDB" id="X0QAU7"/>
<evidence type="ECO:0000313" key="5">
    <source>
        <dbReference type="Proteomes" id="UP000019491"/>
    </source>
</evidence>
<feature type="domain" description="AMIN-like" evidence="3">
    <location>
        <begin position="106"/>
        <end position="231"/>
    </location>
</feature>
<evidence type="ECO:0000256" key="2">
    <source>
        <dbReference type="SAM" id="SignalP"/>
    </source>
</evidence>
<feature type="compositionally biased region" description="Pro residues" evidence="1">
    <location>
        <begin position="55"/>
        <end position="65"/>
    </location>
</feature>
<feature type="chain" id="PRO_5004946725" description="AMIN-like domain-containing protein" evidence="2">
    <location>
        <begin position="22"/>
        <end position="232"/>
    </location>
</feature>
<feature type="compositionally biased region" description="Pro residues" evidence="1">
    <location>
        <begin position="72"/>
        <end position="81"/>
    </location>
</feature>
<accession>X0QAU7</accession>
<evidence type="ECO:0000256" key="1">
    <source>
        <dbReference type="SAM" id="MobiDB-lite"/>
    </source>
</evidence>
<evidence type="ECO:0000259" key="3">
    <source>
        <dbReference type="Pfam" id="PF24837"/>
    </source>
</evidence>
<organism evidence="4 5">
    <name type="scientific">Rhodococcus wratislaviensis NBRC 100605</name>
    <dbReference type="NCBI Taxonomy" id="1219028"/>
    <lineage>
        <taxon>Bacteria</taxon>
        <taxon>Bacillati</taxon>
        <taxon>Actinomycetota</taxon>
        <taxon>Actinomycetes</taxon>
        <taxon>Mycobacteriales</taxon>
        <taxon>Nocardiaceae</taxon>
        <taxon>Rhodococcus</taxon>
    </lineage>
</organism>
<dbReference type="EMBL" id="BAWF01000058">
    <property type="protein sequence ID" value="GAF48727.1"/>
    <property type="molecule type" value="Genomic_DNA"/>
</dbReference>